<evidence type="ECO:0000313" key="1">
    <source>
        <dbReference type="EMBL" id="SCW20997.1"/>
    </source>
</evidence>
<reference evidence="1" key="2">
    <citation type="submission" date="2017-02" db="EMBL/GenBank/DDBJ databases">
        <title>Diversity of integrative and conjugative elements of Streptococcus salivarius and their intra- and interspecies transfer.</title>
        <authorList>
            <person name="Dahmane N."/>
            <person name="Libante V."/>
            <person name="Charron-Bourgoin F."/>
            <person name="Guedon E."/>
            <person name="Guedon G."/>
            <person name="Leblond-Bourget N."/>
            <person name="Payot S."/>
        </authorList>
    </citation>
    <scope>NUCLEOTIDE SEQUENCE</scope>
    <source>
        <strain evidence="1">T93</strain>
    </source>
</reference>
<reference evidence="1" key="1">
    <citation type="submission" date="2016-08" db="EMBL/GenBank/DDBJ databases">
        <authorList>
            <person name="Seilhamer J.J."/>
        </authorList>
    </citation>
    <scope>NUCLEOTIDE SEQUENCE</scope>
    <source>
        <strain evidence="1">T93</strain>
    </source>
</reference>
<dbReference type="AlphaFoldDB" id="A0A1R3T5R6"/>
<proteinExistence type="predicted"/>
<protein>
    <recommendedName>
        <fullName evidence="2">EVE domain-containing protein</fullName>
    </recommendedName>
</protein>
<sequence>MSIFYVFQRKAYVEELKDGFVLSPKLIKSKHQNIGFSIMTKIKKGDFIIHHCNREIKAISITKSDCYDSTRTAYKMENVSSWNNDDYRVDIDYMVLDTPVKLADHKYWLQEHYSEDSVFTKNGTGKQQYMCTIVEHHALNLTIQE</sequence>
<accession>A0A1R3T5R6</accession>
<dbReference type="RefSeq" id="WP_175063071.1">
    <property type="nucleotide sequence ID" value="NZ_JAPVYI010000002.1"/>
</dbReference>
<name>A0A1R3T5R6_STRSL</name>
<organism evidence="1">
    <name type="scientific">Streptococcus salivarius</name>
    <dbReference type="NCBI Taxonomy" id="1304"/>
    <lineage>
        <taxon>Bacteria</taxon>
        <taxon>Bacillati</taxon>
        <taxon>Bacillota</taxon>
        <taxon>Bacilli</taxon>
        <taxon>Lactobacillales</taxon>
        <taxon>Streptococcaceae</taxon>
        <taxon>Streptococcus</taxon>
    </lineage>
</organism>
<evidence type="ECO:0008006" key="2">
    <source>
        <dbReference type="Google" id="ProtNLM"/>
    </source>
</evidence>
<dbReference type="EMBL" id="LT622837">
    <property type="protein sequence ID" value="SCW20997.1"/>
    <property type="molecule type" value="Genomic_DNA"/>
</dbReference>